<dbReference type="RefSeq" id="WP_084621930.1">
    <property type="nucleotide sequence ID" value="NZ_HG322951.1"/>
</dbReference>
<dbReference type="InterPro" id="IPR044925">
    <property type="entry name" value="His-Me_finger_sf"/>
</dbReference>
<proteinExistence type="predicted"/>
<dbReference type="Pfam" id="PF02945">
    <property type="entry name" value="Endonuclease_7"/>
    <property type="match status" value="1"/>
</dbReference>
<name>A0A7X6MLM1_9MYCO</name>
<organism evidence="1 2">
    <name type="scientific">Mycolicibacterium septicum DSM 44393</name>
    <dbReference type="NCBI Taxonomy" id="1341646"/>
    <lineage>
        <taxon>Bacteria</taxon>
        <taxon>Bacillati</taxon>
        <taxon>Actinomycetota</taxon>
        <taxon>Actinomycetes</taxon>
        <taxon>Mycobacteriales</taxon>
        <taxon>Mycobacteriaceae</taxon>
        <taxon>Mycolicibacterium</taxon>
    </lineage>
</organism>
<reference evidence="1 2" key="1">
    <citation type="submission" date="2020-04" db="EMBL/GenBank/DDBJ databases">
        <title>MicrobeNet Type strains.</title>
        <authorList>
            <person name="Nicholson A.C."/>
        </authorList>
    </citation>
    <scope>NUCLEOTIDE SEQUENCE [LARGE SCALE GENOMIC DNA]</scope>
    <source>
        <strain evidence="1 2">ATCC 700731</strain>
    </source>
</reference>
<evidence type="ECO:0000313" key="1">
    <source>
        <dbReference type="EMBL" id="NKZ10053.1"/>
    </source>
</evidence>
<evidence type="ECO:0000313" key="2">
    <source>
        <dbReference type="Proteomes" id="UP000518188"/>
    </source>
</evidence>
<gene>
    <name evidence="1" type="ORF">HGA11_03610</name>
</gene>
<dbReference type="Gene3D" id="3.40.1800.10">
    <property type="entry name" value="His-Me finger endonucleases"/>
    <property type="match status" value="1"/>
</dbReference>
<dbReference type="SUPFAM" id="SSF54060">
    <property type="entry name" value="His-Me finger endonucleases"/>
    <property type="match status" value="1"/>
</dbReference>
<accession>A0A7X6MLM1</accession>
<dbReference type="Proteomes" id="UP000518188">
    <property type="component" value="Unassembled WGS sequence"/>
</dbReference>
<comment type="caution">
    <text evidence="1">The sequence shown here is derived from an EMBL/GenBank/DDBJ whole genome shotgun (WGS) entry which is preliminary data.</text>
</comment>
<dbReference type="AlphaFoldDB" id="A0A7X6MLM1"/>
<sequence>MADPVLTARSDAGFLRCSPLDGCGKLKPRKQIVRLRPDPLCGACYQRSRRLLQDPREVRRANLWAKYRITPEEYDSLRAAQEYRCAICGRDETAIDLKRVGGRPRTDGKPLAKVPLAVDHDHVSGAVRGLLCPSCNAGLGAFGDDPVRLAAAINYLRGAPVP</sequence>
<dbReference type="EMBL" id="JAAXPJ010000001">
    <property type="protein sequence ID" value="NKZ10053.1"/>
    <property type="molecule type" value="Genomic_DNA"/>
</dbReference>
<dbReference type="InterPro" id="IPR038563">
    <property type="entry name" value="Endonuclease_7_sf"/>
</dbReference>
<dbReference type="InterPro" id="IPR004211">
    <property type="entry name" value="Endonuclease_7"/>
</dbReference>
<protein>
    <recommendedName>
        <fullName evidence="3">Endonuclease</fullName>
    </recommendedName>
</protein>
<evidence type="ECO:0008006" key="3">
    <source>
        <dbReference type="Google" id="ProtNLM"/>
    </source>
</evidence>